<dbReference type="EMBL" id="BRYB01000701">
    <property type="protein sequence ID" value="GMI35701.1"/>
    <property type="molecule type" value="Genomic_DNA"/>
</dbReference>
<dbReference type="Gene3D" id="2.120.10.80">
    <property type="entry name" value="Kelch-type beta propeller"/>
    <property type="match status" value="1"/>
</dbReference>
<keyword evidence="11" id="KW-1185">Reference proteome</keyword>
<dbReference type="Pfam" id="PF01344">
    <property type="entry name" value="Kelch_1"/>
    <property type="match status" value="1"/>
</dbReference>
<evidence type="ECO:0000259" key="9">
    <source>
        <dbReference type="PROSITE" id="PS51412"/>
    </source>
</evidence>
<evidence type="ECO:0000313" key="10">
    <source>
        <dbReference type="EMBL" id="GMI35701.1"/>
    </source>
</evidence>
<evidence type="ECO:0000256" key="7">
    <source>
        <dbReference type="SAM" id="MobiDB-lite"/>
    </source>
</evidence>
<dbReference type="InterPro" id="IPR015915">
    <property type="entry name" value="Kelch-typ_b-propeller"/>
</dbReference>
<evidence type="ECO:0000256" key="2">
    <source>
        <dbReference type="ARBA" id="ARBA00004613"/>
    </source>
</evidence>
<name>A0ABQ6MXP4_9STRA</name>
<dbReference type="InterPro" id="IPR020863">
    <property type="entry name" value="MACPF_CS"/>
</dbReference>
<evidence type="ECO:0000256" key="5">
    <source>
        <dbReference type="ARBA" id="ARBA00023136"/>
    </source>
</evidence>
<feature type="signal peptide" evidence="8">
    <location>
        <begin position="1"/>
        <end position="17"/>
    </location>
</feature>
<dbReference type="SUPFAM" id="SSF117281">
    <property type="entry name" value="Kelch motif"/>
    <property type="match status" value="1"/>
</dbReference>
<evidence type="ECO:0000256" key="1">
    <source>
        <dbReference type="ARBA" id="ARBA00004370"/>
    </source>
</evidence>
<keyword evidence="3" id="KW-0964">Secreted</keyword>
<keyword evidence="4" id="KW-0204">Cytolysis</keyword>
<dbReference type="PROSITE" id="PS51412">
    <property type="entry name" value="MACPF_2"/>
    <property type="match status" value="1"/>
</dbReference>
<dbReference type="Proteomes" id="UP001165060">
    <property type="component" value="Unassembled WGS sequence"/>
</dbReference>
<protein>
    <recommendedName>
        <fullName evidence="9">MACPF domain-containing protein</fullName>
    </recommendedName>
</protein>
<proteinExistence type="predicted"/>
<evidence type="ECO:0000256" key="6">
    <source>
        <dbReference type="ARBA" id="ARBA00023157"/>
    </source>
</evidence>
<dbReference type="PANTHER" id="PTHR45742:SF8">
    <property type="entry name" value="FLOCCULATION PROTEIN FLO11"/>
    <property type="match status" value="1"/>
</dbReference>
<keyword evidence="6" id="KW-1015">Disulfide bond</keyword>
<dbReference type="PROSITE" id="PS00279">
    <property type="entry name" value="MACPF_1"/>
    <property type="match status" value="1"/>
</dbReference>
<sequence>MTSSILLLLLSLATAAASKNATANNFLQGQNFLGHGINIIFSNPLVGANNNGGAPEGLTKVQSVIEFAPSENTVKWNGNDYSCPAGVDCDIYSSCSQSSSSFSAHGAKSYQDSLKVSGGISLGGSLTKWLSGSFTASASYTKTVSNMEEHSYHYFYAKAECAMYHFRLQNFADITVTDAFKKGVASLGDDDNSYYKVIEAFGTHYTTAVMMGGQMTKEDVFTAEASQHAESMGISFEEMAKISYAMFSGSSEFSIDKEKQCTEEFDTKREEHHELYVGGAAFTDGDISKWYEALVGDTESLAPIGSGIEVMPISELLTVDNFADDKDIVGKKGKMEKMLESYCEWLGENGQVCVQKPEDKEPTSDIKTEDLEGGPDNREAAEVAIGTKVYRFGGYDGSDWFSTTSLYDAAMGKWDEAKVQQLPEARGYIGAAAVGDDIFLFGGYDGDEKSEVLKYSTARDSFAVMAPMDKPVSPMTAAAVTNDDGTAKIFYASMLPNLGFFVYEPSADKHTVIDADIRNINCLTSSNDGEGVWGLVDKHLYSIDASTGAKTTFSDDEFPSDINDNGSQCAMTSDGFFYFLTIDGIWYMDTAEDGDKKWAKTGVVPSHHISSGYSAVMIQDTLIITSRGYTDAISTTPQARAAQRLSLEQ</sequence>
<comment type="caution">
    <text evidence="10">The sequence shown here is derived from an EMBL/GenBank/DDBJ whole genome shotgun (WGS) entry which is preliminary data.</text>
</comment>
<feature type="region of interest" description="Disordered" evidence="7">
    <location>
        <begin position="355"/>
        <end position="376"/>
    </location>
</feature>
<accession>A0ABQ6MXP4</accession>
<gene>
    <name evidence="10" type="ORF">TeGR_g12351</name>
</gene>
<keyword evidence="8" id="KW-0732">Signal</keyword>
<reference evidence="10 11" key="1">
    <citation type="journal article" date="2023" name="Commun. Biol.">
        <title>Genome analysis of Parmales, the sister group of diatoms, reveals the evolutionary specialization of diatoms from phago-mixotrophs to photoautotrophs.</title>
        <authorList>
            <person name="Ban H."/>
            <person name="Sato S."/>
            <person name="Yoshikawa S."/>
            <person name="Yamada K."/>
            <person name="Nakamura Y."/>
            <person name="Ichinomiya M."/>
            <person name="Sato N."/>
            <person name="Blanc-Mathieu R."/>
            <person name="Endo H."/>
            <person name="Kuwata A."/>
            <person name="Ogata H."/>
        </authorList>
    </citation>
    <scope>NUCLEOTIDE SEQUENCE [LARGE SCALE GENOMIC DNA]</scope>
</reference>
<dbReference type="PANTHER" id="PTHR45742">
    <property type="entry name" value="COMPLEMENT COMPONENT C6"/>
    <property type="match status" value="1"/>
</dbReference>
<dbReference type="InterPro" id="IPR020864">
    <property type="entry name" value="MACPF"/>
</dbReference>
<evidence type="ECO:0000256" key="4">
    <source>
        <dbReference type="ARBA" id="ARBA00022852"/>
    </source>
</evidence>
<dbReference type="Pfam" id="PF01823">
    <property type="entry name" value="MACPF"/>
    <property type="match status" value="1"/>
</dbReference>
<evidence type="ECO:0000256" key="8">
    <source>
        <dbReference type="SAM" id="SignalP"/>
    </source>
</evidence>
<dbReference type="SMART" id="SM00612">
    <property type="entry name" value="Kelch"/>
    <property type="match status" value="2"/>
</dbReference>
<organism evidence="10 11">
    <name type="scientific">Tetraparma gracilis</name>
    <dbReference type="NCBI Taxonomy" id="2962635"/>
    <lineage>
        <taxon>Eukaryota</taxon>
        <taxon>Sar</taxon>
        <taxon>Stramenopiles</taxon>
        <taxon>Ochrophyta</taxon>
        <taxon>Bolidophyceae</taxon>
        <taxon>Parmales</taxon>
        <taxon>Triparmaceae</taxon>
        <taxon>Tetraparma</taxon>
    </lineage>
</organism>
<keyword evidence="5" id="KW-0472">Membrane</keyword>
<feature type="domain" description="MACPF" evidence="9">
    <location>
        <begin position="16"/>
        <end position="350"/>
    </location>
</feature>
<feature type="chain" id="PRO_5045670302" description="MACPF domain-containing protein" evidence="8">
    <location>
        <begin position="18"/>
        <end position="649"/>
    </location>
</feature>
<evidence type="ECO:0000256" key="3">
    <source>
        <dbReference type="ARBA" id="ARBA00022525"/>
    </source>
</evidence>
<evidence type="ECO:0000313" key="11">
    <source>
        <dbReference type="Proteomes" id="UP001165060"/>
    </source>
</evidence>
<comment type="subcellular location">
    <subcellularLocation>
        <location evidence="1">Membrane</location>
    </subcellularLocation>
    <subcellularLocation>
        <location evidence="2">Secreted</location>
    </subcellularLocation>
</comment>
<dbReference type="SMART" id="SM00457">
    <property type="entry name" value="MACPF"/>
    <property type="match status" value="1"/>
</dbReference>
<dbReference type="InterPro" id="IPR006652">
    <property type="entry name" value="Kelch_1"/>
</dbReference>
<feature type="compositionally biased region" description="Basic and acidic residues" evidence="7">
    <location>
        <begin position="356"/>
        <end position="376"/>
    </location>
</feature>